<keyword evidence="7 11" id="KW-0067">ATP-binding</keyword>
<dbReference type="InterPro" id="IPR017871">
    <property type="entry name" value="ABC_transporter-like_CS"/>
</dbReference>
<dbReference type="Proteomes" id="UP001165641">
    <property type="component" value="Unassembled WGS sequence"/>
</dbReference>
<feature type="domain" description="ABC transporter" evidence="10">
    <location>
        <begin position="7"/>
        <end position="250"/>
    </location>
</feature>
<accession>A0ABT4ZFV4</accession>
<dbReference type="Pfam" id="PF00005">
    <property type="entry name" value="ABC_tran"/>
    <property type="match status" value="1"/>
</dbReference>
<comment type="similarity">
    <text evidence="2">Belongs to the ABC transporter superfamily.</text>
</comment>
<evidence type="ECO:0000259" key="10">
    <source>
        <dbReference type="PROSITE" id="PS50893"/>
    </source>
</evidence>
<keyword evidence="3" id="KW-0813">Transport</keyword>
<evidence type="ECO:0000256" key="9">
    <source>
        <dbReference type="ARBA" id="ARBA00023136"/>
    </source>
</evidence>
<evidence type="ECO:0000256" key="8">
    <source>
        <dbReference type="ARBA" id="ARBA00022967"/>
    </source>
</evidence>
<organism evidence="11 12">
    <name type="scientific">Paracoccus onchidii</name>
    <dbReference type="NCBI Taxonomy" id="3017813"/>
    <lineage>
        <taxon>Bacteria</taxon>
        <taxon>Pseudomonadati</taxon>
        <taxon>Pseudomonadota</taxon>
        <taxon>Alphaproteobacteria</taxon>
        <taxon>Rhodobacterales</taxon>
        <taxon>Paracoccaceae</taxon>
        <taxon>Paracoccus</taxon>
    </lineage>
</organism>
<keyword evidence="8" id="KW-1278">Translocase</keyword>
<proteinExistence type="inferred from homology"/>
<dbReference type="CDD" id="cd03257">
    <property type="entry name" value="ABC_NikE_OppD_transporters"/>
    <property type="match status" value="1"/>
</dbReference>
<evidence type="ECO:0000256" key="5">
    <source>
        <dbReference type="ARBA" id="ARBA00022519"/>
    </source>
</evidence>
<keyword evidence="9" id="KW-0472">Membrane</keyword>
<evidence type="ECO:0000256" key="6">
    <source>
        <dbReference type="ARBA" id="ARBA00022741"/>
    </source>
</evidence>
<dbReference type="SUPFAM" id="SSF52540">
    <property type="entry name" value="P-loop containing nucleoside triphosphate hydrolases"/>
    <property type="match status" value="1"/>
</dbReference>
<dbReference type="PROSITE" id="PS50893">
    <property type="entry name" value="ABC_TRANSPORTER_2"/>
    <property type="match status" value="1"/>
</dbReference>
<comment type="caution">
    <text evidence="11">The sequence shown here is derived from an EMBL/GenBank/DDBJ whole genome shotgun (WGS) entry which is preliminary data.</text>
</comment>
<dbReference type="GO" id="GO:0005524">
    <property type="term" value="F:ATP binding"/>
    <property type="evidence" value="ECO:0007669"/>
    <property type="project" value="UniProtKB-KW"/>
</dbReference>
<gene>
    <name evidence="11" type="ORF">PAF17_12100</name>
</gene>
<dbReference type="InterPro" id="IPR050388">
    <property type="entry name" value="ABC_Ni/Peptide_Import"/>
</dbReference>
<dbReference type="RefSeq" id="WP_271889359.1">
    <property type="nucleotide sequence ID" value="NZ_JAQBIE010000014.1"/>
</dbReference>
<dbReference type="InterPro" id="IPR027417">
    <property type="entry name" value="P-loop_NTPase"/>
</dbReference>
<evidence type="ECO:0000256" key="2">
    <source>
        <dbReference type="ARBA" id="ARBA00005417"/>
    </source>
</evidence>
<evidence type="ECO:0000256" key="7">
    <source>
        <dbReference type="ARBA" id="ARBA00022840"/>
    </source>
</evidence>
<keyword evidence="6" id="KW-0547">Nucleotide-binding</keyword>
<name>A0ABT4ZFV4_9RHOB</name>
<dbReference type="InterPro" id="IPR003593">
    <property type="entry name" value="AAA+_ATPase"/>
</dbReference>
<dbReference type="InterPro" id="IPR003439">
    <property type="entry name" value="ABC_transporter-like_ATP-bd"/>
</dbReference>
<dbReference type="EMBL" id="JAQBIE010000014">
    <property type="protein sequence ID" value="MDB6178237.1"/>
    <property type="molecule type" value="Genomic_DNA"/>
</dbReference>
<keyword evidence="12" id="KW-1185">Reference proteome</keyword>
<keyword evidence="4" id="KW-1003">Cell membrane</keyword>
<dbReference type="Gene3D" id="3.40.50.300">
    <property type="entry name" value="P-loop containing nucleotide triphosphate hydrolases"/>
    <property type="match status" value="1"/>
</dbReference>
<dbReference type="PANTHER" id="PTHR43297">
    <property type="entry name" value="OLIGOPEPTIDE TRANSPORT ATP-BINDING PROTEIN APPD"/>
    <property type="match status" value="1"/>
</dbReference>
<keyword evidence="5" id="KW-0997">Cell inner membrane</keyword>
<evidence type="ECO:0000313" key="11">
    <source>
        <dbReference type="EMBL" id="MDB6178237.1"/>
    </source>
</evidence>
<evidence type="ECO:0000256" key="1">
    <source>
        <dbReference type="ARBA" id="ARBA00004417"/>
    </source>
</evidence>
<evidence type="ECO:0000256" key="4">
    <source>
        <dbReference type="ARBA" id="ARBA00022475"/>
    </source>
</evidence>
<dbReference type="PROSITE" id="PS00211">
    <property type="entry name" value="ABC_TRANSPORTER_1"/>
    <property type="match status" value="1"/>
</dbReference>
<reference evidence="11" key="1">
    <citation type="submission" date="2022-12" db="EMBL/GenBank/DDBJ databases">
        <title>Paracoccus onchidii sp. nov., isolated from a marine invertebrate from the South China Sea.</title>
        <authorList>
            <person name="Xu S."/>
            <person name="Liu Z."/>
            <person name="Xu Y."/>
        </authorList>
    </citation>
    <scope>NUCLEOTIDE SEQUENCE</scope>
    <source>
        <strain evidence="11">Z330</strain>
    </source>
</reference>
<dbReference type="PANTHER" id="PTHR43297:SF14">
    <property type="entry name" value="ATPASE AAA-TYPE CORE DOMAIN-CONTAINING PROTEIN"/>
    <property type="match status" value="1"/>
</dbReference>
<protein>
    <submittedName>
        <fullName evidence="11">ABC transporter ATP-binding protein</fullName>
    </submittedName>
</protein>
<evidence type="ECO:0000313" key="12">
    <source>
        <dbReference type="Proteomes" id="UP001165641"/>
    </source>
</evidence>
<comment type="subcellular location">
    <subcellularLocation>
        <location evidence="1">Cell inner membrane</location>
        <topology evidence="1">Peripheral membrane protein</topology>
    </subcellularLocation>
</comment>
<sequence>MSAYAALSVQELHVSLSGAAILDGISLELMPGERLALLGESGSGKSMTALAALGLLPSYAQVAGKVAVNGHDVTHEPALSRPGPARPAMVMQDTLAALNPLATIGYQLIQPLRRNGLGRVAARVGACDLIERVGLRDPEQILSRCSPQLSGGQRQRICIAMALACKAPVIIADEPTSALDVITQAQILRLLRDVTTAPGGPALLFITHDLHAAAHLCDDALIIDGGRVVEAAPMQRIVTAPQHAHTRRLIDSAARCGIACERLYA</sequence>
<dbReference type="SMART" id="SM00382">
    <property type="entry name" value="AAA"/>
    <property type="match status" value="1"/>
</dbReference>
<evidence type="ECO:0000256" key="3">
    <source>
        <dbReference type="ARBA" id="ARBA00022448"/>
    </source>
</evidence>